<organism evidence="7 8">
    <name type="scientific">Clonostachys solani</name>
    <dbReference type="NCBI Taxonomy" id="160281"/>
    <lineage>
        <taxon>Eukaryota</taxon>
        <taxon>Fungi</taxon>
        <taxon>Dikarya</taxon>
        <taxon>Ascomycota</taxon>
        <taxon>Pezizomycotina</taxon>
        <taxon>Sordariomycetes</taxon>
        <taxon>Hypocreomycetidae</taxon>
        <taxon>Hypocreales</taxon>
        <taxon>Bionectriaceae</taxon>
        <taxon>Clonostachys</taxon>
    </lineage>
</organism>
<dbReference type="Gene3D" id="4.10.240.10">
    <property type="entry name" value="Zn(2)-C6 fungal-type DNA-binding domain"/>
    <property type="match status" value="1"/>
</dbReference>
<feature type="region of interest" description="Disordered" evidence="5">
    <location>
        <begin position="621"/>
        <end position="640"/>
    </location>
</feature>
<keyword evidence="8" id="KW-1185">Reference proteome</keyword>
<reference evidence="8" key="1">
    <citation type="submission" date="2019-06" db="EMBL/GenBank/DDBJ databases">
        <authorList>
            <person name="Broberg M."/>
        </authorList>
    </citation>
    <scope>NUCLEOTIDE SEQUENCE [LARGE SCALE GENOMIC DNA]</scope>
</reference>
<keyword evidence="2" id="KW-0805">Transcription regulation</keyword>
<dbReference type="Pfam" id="PF04082">
    <property type="entry name" value="Fungal_trans"/>
    <property type="match status" value="1"/>
</dbReference>
<keyword evidence="1" id="KW-0479">Metal-binding</keyword>
<dbReference type="SMART" id="SM00906">
    <property type="entry name" value="Fungal_trans"/>
    <property type="match status" value="1"/>
</dbReference>
<protein>
    <recommendedName>
        <fullName evidence="6">Zn(2)-C6 fungal-type domain-containing protein</fullName>
    </recommendedName>
</protein>
<evidence type="ECO:0000256" key="4">
    <source>
        <dbReference type="ARBA" id="ARBA00023242"/>
    </source>
</evidence>
<comment type="caution">
    <text evidence="7">The sequence shown here is derived from an EMBL/GenBank/DDBJ whole genome shotgun (WGS) entry which is preliminary data.</text>
</comment>
<accession>A0A9N9ZK55</accession>
<dbReference type="SUPFAM" id="SSF57701">
    <property type="entry name" value="Zn2/Cys6 DNA-binding domain"/>
    <property type="match status" value="1"/>
</dbReference>
<dbReference type="GO" id="GO:0000978">
    <property type="term" value="F:RNA polymerase II cis-regulatory region sequence-specific DNA binding"/>
    <property type="evidence" value="ECO:0007669"/>
    <property type="project" value="TreeGrafter"/>
</dbReference>
<gene>
    <name evidence="7" type="ORF">CSOL1703_00018107</name>
</gene>
<dbReference type="EMBL" id="CABFOC020000068">
    <property type="protein sequence ID" value="CAH0056981.1"/>
    <property type="molecule type" value="Genomic_DNA"/>
</dbReference>
<dbReference type="OrthoDB" id="47007at2759"/>
<dbReference type="SMART" id="SM00066">
    <property type="entry name" value="GAL4"/>
    <property type="match status" value="1"/>
</dbReference>
<evidence type="ECO:0000256" key="2">
    <source>
        <dbReference type="ARBA" id="ARBA00023015"/>
    </source>
</evidence>
<dbReference type="CDD" id="cd12148">
    <property type="entry name" value="fungal_TF_MHR"/>
    <property type="match status" value="1"/>
</dbReference>
<evidence type="ECO:0000313" key="8">
    <source>
        <dbReference type="Proteomes" id="UP000775872"/>
    </source>
</evidence>
<keyword evidence="4" id="KW-0539">Nucleus</keyword>
<evidence type="ECO:0000256" key="3">
    <source>
        <dbReference type="ARBA" id="ARBA00023163"/>
    </source>
</evidence>
<dbReference type="Proteomes" id="UP000775872">
    <property type="component" value="Unassembled WGS sequence"/>
</dbReference>
<dbReference type="GO" id="GO:0008270">
    <property type="term" value="F:zinc ion binding"/>
    <property type="evidence" value="ECO:0007669"/>
    <property type="project" value="InterPro"/>
</dbReference>
<dbReference type="GO" id="GO:0000981">
    <property type="term" value="F:DNA-binding transcription factor activity, RNA polymerase II-specific"/>
    <property type="evidence" value="ECO:0007669"/>
    <property type="project" value="InterPro"/>
</dbReference>
<dbReference type="GO" id="GO:0005634">
    <property type="term" value="C:nucleus"/>
    <property type="evidence" value="ECO:0007669"/>
    <property type="project" value="TreeGrafter"/>
</dbReference>
<reference evidence="7 8" key="2">
    <citation type="submission" date="2021-10" db="EMBL/GenBank/DDBJ databases">
        <authorList>
            <person name="Piombo E."/>
        </authorList>
    </citation>
    <scope>NUCLEOTIDE SEQUENCE [LARGE SCALE GENOMIC DNA]</scope>
</reference>
<evidence type="ECO:0000256" key="5">
    <source>
        <dbReference type="SAM" id="MobiDB-lite"/>
    </source>
</evidence>
<evidence type="ECO:0000256" key="1">
    <source>
        <dbReference type="ARBA" id="ARBA00022723"/>
    </source>
</evidence>
<dbReference type="InterPro" id="IPR036864">
    <property type="entry name" value="Zn2-C6_fun-type_DNA-bd_sf"/>
</dbReference>
<dbReference type="InterPro" id="IPR001138">
    <property type="entry name" value="Zn2Cys6_DnaBD"/>
</dbReference>
<feature type="region of interest" description="Disordered" evidence="5">
    <location>
        <begin position="93"/>
        <end position="139"/>
    </location>
</feature>
<dbReference type="GO" id="GO:0006351">
    <property type="term" value="P:DNA-templated transcription"/>
    <property type="evidence" value="ECO:0007669"/>
    <property type="project" value="InterPro"/>
</dbReference>
<dbReference type="PROSITE" id="PS00463">
    <property type="entry name" value="ZN2_CY6_FUNGAL_1"/>
    <property type="match status" value="1"/>
</dbReference>
<dbReference type="AlphaFoldDB" id="A0A9N9ZK55"/>
<proteinExistence type="predicted"/>
<dbReference type="InterPro" id="IPR007219">
    <property type="entry name" value="XnlR_reg_dom"/>
</dbReference>
<dbReference type="PROSITE" id="PS50048">
    <property type="entry name" value="ZN2_CY6_FUNGAL_2"/>
    <property type="match status" value="1"/>
</dbReference>
<dbReference type="CDD" id="cd00067">
    <property type="entry name" value="GAL4"/>
    <property type="match status" value="1"/>
</dbReference>
<dbReference type="GO" id="GO:0000435">
    <property type="term" value="P:positive regulation of transcription from RNA polymerase II promoter by galactose"/>
    <property type="evidence" value="ECO:0007669"/>
    <property type="project" value="TreeGrafter"/>
</dbReference>
<name>A0A9N9ZK55_9HYPO</name>
<evidence type="ECO:0000313" key="7">
    <source>
        <dbReference type="EMBL" id="CAH0056981.1"/>
    </source>
</evidence>
<sequence>MPRPKVPPHRRQRVVQACNACRAVRKRCSGTAPCTLCQRRGIGNSCSIPVHVPAANPQSIVGTGRQGAISGSADIPAGMIEQARLIQTRPLRDPNAAGSLVSSTSQATRPSPAGDLTSLNEVRVPNHDNRPESPILGAKPQPRMLLNLHGERVFIGRGGSQSLLQCVRKIIASQIGPSSFSRDGRSDIMHETESPQARHHTCSPGEMSVDTKLMYAGYFSAVTGGLIDPFCPQELETLLTTAVLENPHKKALAELVIAIGLQCEPSADTLDRELAYFTHAQSHAFSGMLEEPDLDVVRIFLIMAFYLLGQGRRNTAFVYLGIAARIALVLGLHSQETYTDINDPKQQLRLRVWMSLRVMDIPISSVLGRPPATGGVHSDLKRLIDGIEKLDHDSGITCLAASYRIVSLISSIVDRVYDRKEISISLVEEFLQKLKEWGQEVPEFLHTPPPSSSSLGQGDLPDRKGAIGRVHVSCLYYFAVNLVTRPLLISTLTREQPTDAVSSQLASACLEAATLVVQTCSDAHKLSLLKANMSTLMTMIFPAGLVLGLELFAKESGPYGIEAAFHGARDLLGFLGAKSSLAALYHEMLISLWNVISERRTRKRSRGGNSYVSRIFAFDRSQTHDERPRQEASSSPRLISASRQEQMDSLFTDEMPDSNAPLDSGEIFLDWDSLDITQWDTFPFIGG</sequence>
<feature type="domain" description="Zn(2)-C6 fungal-type" evidence="6">
    <location>
        <begin position="17"/>
        <end position="48"/>
    </location>
</feature>
<evidence type="ECO:0000259" key="6">
    <source>
        <dbReference type="PROSITE" id="PS50048"/>
    </source>
</evidence>
<feature type="compositionally biased region" description="Polar residues" evidence="5">
    <location>
        <begin position="100"/>
        <end position="109"/>
    </location>
</feature>
<dbReference type="PANTHER" id="PTHR47424:SF9">
    <property type="entry name" value="TAH-2"/>
    <property type="match status" value="1"/>
</dbReference>
<feature type="compositionally biased region" description="Basic and acidic residues" evidence="5">
    <location>
        <begin position="621"/>
        <end position="630"/>
    </location>
</feature>
<dbReference type="InterPro" id="IPR051127">
    <property type="entry name" value="Fungal_SecMet_Regulators"/>
</dbReference>
<dbReference type="PANTHER" id="PTHR47424">
    <property type="entry name" value="REGULATORY PROTEIN GAL4"/>
    <property type="match status" value="1"/>
</dbReference>
<keyword evidence="3" id="KW-0804">Transcription</keyword>
<feature type="compositionally biased region" description="Polar residues" evidence="5">
    <location>
        <begin position="631"/>
        <end position="640"/>
    </location>
</feature>